<dbReference type="OrthoDB" id="3482539at2"/>
<organism evidence="1 2">
    <name type="scientific">Streptomyces aidingensis</name>
    <dbReference type="NCBI Taxonomy" id="910347"/>
    <lineage>
        <taxon>Bacteria</taxon>
        <taxon>Bacillati</taxon>
        <taxon>Actinomycetota</taxon>
        <taxon>Actinomycetes</taxon>
        <taxon>Kitasatosporales</taxon>
        <taxon>Streptomycetaceae</taxon>
        <taxon>Streptomyces</taxon>
    </lineage>
</organism>
<protein>
    <submittedName>
        <fullName evidence="1">Peptidase inhibitor I78 family protein</fullName>
    </submittedName>
</protein>
<evidence type="ECO:0000313" key="1">
    <source>
        <dbReference type="EMBL" id="SFD67262.1"/>
    </source>
</evidence>
<gene>
    <name evidence="1" type="ORF">SAMN05421773_12348</name>
</gene>
<dbReference type="AlphaFoldDB" id="A0A1I1U8U8"/>
<dbReference type="EMBL" id="FOLM01000023">
    <property type="protein sequence ID" value="SFD67262.1"/>
    <property type="molecule type" value="Genomic_DNA"/>
</dbReference>
<dbReference type="RefSeq" id="WP_093841458.1">
    <property type="nucleotide sequence ID" value="NZ_FOLM01000023.1"/>
</dbReference>
<dbReference type="Proteomes" id="UP000199207">
    <property type="component" value="Unassembled WGS sequence"/>
</dbReference>
<dbReference type="Gene3D" id="3.30.10.10">
    <property type="entry name" value="Trypsin Inhibitor V, subunit A"/>
    <property type="match status" value="1"/>
</dbReference>
<accession>A0A1I1U8U8</accession>
<reference evidence="1 2" key="1">
    <citation type="submission" date="2016-10" db="EMBL/GenBank/DDBJ databases">
        <authorList>
            <person name="de Groot N.N."/>
        </authorList>
    </citation>
    <scope>NUCLEOTIDE SEQUENCE [LARGE SCALE GENOMIC DNA]</scope>
    <source>
        <strain evidence="1 2">CGMCC 4.5739</strain>
    </source>
</reference>
<evidence type="ECO:0000313" key="2">
    <source>
        <dbReference type="Proteomes" id="UP000199207"/>
    </source>
</evidence>
<proteinExistence type="predicted"/>
<name>A0A1I1U8U8_9ACTN</name>
<keyword evidence="2" id="KW-1185">Reference proteome</keyword>
<dbReference type="InterPro" id="IPR021719">
    <property type="entry name" value="Prot_inh_I78"/>
</dbReference>
<sequence>MSPEPGGAGLPRDETDGYLGLPAHAAEQRARDRGWTTVRVVPPDAVITMEYRAGRLNLAVRDDRVVRCWQG</sequence>
<dbReference type="Pfam" id="PF11720">
    <property type="entry name" value="Inhibitor_I78"/>
    <property type="match status" value="1"/>
</dbReference>